<feature type="chain" id="PRO_5019810197" evidence="2">
    <location>
        <begin position="28"/>
        <end position="103"/>
    </location>
</feature>
<organism evidence="3 4">
    <name type="scientific">Saccharothrix australiensis</name>
    <dbReference type="NCBI Taxonomy" id="2072"/>
    <lineage>
        <taxon>Bacteria</taxon>
        <taxon>Bacillati</taxon>
        <taxon>Actinomycetota</taxon>
        <taxon>Actinomycetes</taxon>
        <taxon>Pseudonocardiales</taxon>
        <taxon>Pseudonocardiaceae</taxon>
        <taxon>Saccharothrix</taxon>
    </lineage>
</organism>
<protein>
    <submittedName>
        <fullName evidence="3">Uncharacterized protein</fullName>
    </submittedName>
</protein>
<feature type="region of interest" description="Disordered" evidence="1">
    <location>
        <begin position="30"/>
        <end position="55"/>
    </location>
</feature>
<dbReference type="EMBL" id="RBXO01000001">
    <property type="protein sequence ID" value="RKT55724.1"/>
    <property type="molecule type" value="Genomic_DNA"/>
</dbReference>
<feature type="signal peptide" evidence="2">
    <location>
        <begin position="1"/>
        <end position="27"/>
    </location>
</feature>
<reference evidence="3 4" key="1">
    <citation type="submission" date="2018-10" db="EMBL/GenBank/DDBJ databases">
        <title>Sequencing the genomes of 1000 actinobacteria strains.</title>
        <authorList>
            <person name="Klenk H.-P."/>
        </authorList>
    </citation>
    <scope>NUCLEOTIDE SEQUENCE [LARGE SCALE GENOMIC DNA]</scope>
    <source>
        <strain evidence="3 4">DSM 43800</strain>
    </source>
</reference>
<keyword evidence="2" id="KW-0732">Signal</keyword>
<keyword evidence="4" id="KW-1185">Reference proteome</keyword>
<dbReference type="Proteomes" id="UP000282084">
    <property type="component" value="Unassembled WGS sequence"/>
</dbReference>
<sequence>MEKALRGPVVAFVSVLALLGAADAATAAGIPSRTATGESRAMHSTGPEEAAPAGWAPAGVFTKRSTCKKIGKWYVQQGKATDYTCVTIPMKKRRVTLLWIKLP</sequence>
<evidence type="ECO:0000256" key="1">
    <source>
        <dbReference type="SAM" id="MobiDB-lite"/>
    </source>
</evidence>
<gene>
    <name evidence="3" type="ORF">C8E97_4409</name>
</gene>
<evidence type="ECO:0000313" key="4">
    <source>
        <dbReference type="Proteomes" id="UP000282084"/>
    </source>
</evidence>
<evidence type="ECO:0000256" key="2">
    <source>
        <dbReference type="SAM" id="SignalP"/>
    </source>
</evidence>
<accession>A0A495W304</accession>
<dbReference type="AlphaFoldDB" id="A0A495W304"/>
<name>A0A495W304_9PSEU</name>
<proteinExistence type="predicted"/>
<evidence type="ECO:0000313" key="3">
    <source>
        <dbReference type="EMBL" id="RKT55724.1"/>
    </source>
</evidence>
<comment type="caution">
    <text evidence="3">The sequence shown here is derived from an EMBL/GenBank/DDBJ whole genome shotgun (WGS) entry which is preliminary data.</text>
</comment>